<reference evidence="2 3" key="1">
    <citation type="submission" date="2021-01" db="EMBL/GenBank/DDBJ databases">
        <title>WGS of actinomycetes isolated from Thailand.</title>
        <authorList>
            <person name="Thawai C."/>
        </authorList>
    </citation>
    <scope>NUCLEOTIDE SEQUENCE [LARGE SCALE GENOMIC DNA]</scope>
    <source>
        <strain evidence="2 3">LPG 2</strain>
    </source>
</reference>
<name>A0ABS1M6M2_9NOCA</name>
<dbReference type="RefSeq" id="WP_201946010.1">
    <property type="nucleotide sequence ID" value="NZ_JAERRJ010000003.1"/>
</dbReference>
<keyword evidence="3" id="KW-1185">Reference proteome</keyword>
<organism evidence="2 3">
    <name type="scientific">Nocardia acididurans</name>
    <dbReference type="NCBI Taxonomy" id="2802282"/>
    <lineage>
        <taxon>Bacteria</taxon>
        <taxon>Bacillati</taxon>
        <taxon>Actinomycetota</taxon>
        <taxon>Actinomycetes</taxon>
        <taxon>Mycobacteriales</taxon>
        <taxon>Nocardiaceae</taxon>
        <taxon>Nocardia</taxon>
    </lineage>
</organism>
<feature type="region of interest" description="Disordered" evidence="1">
    <location>
        <begin position="1"/>
        <end position="27"/>
    </location>
</feature>
<dbReference type="Proteomes" id="UP000602198">
    <property type="component" value="Unassembled WGS sequence"/>
</dbReference>
<comment type="caution">
    <text evidence="2">The sequence shown here is derived from an EMBL/GenBank/DDBJ whole genome shotgun (WGS) entry which is preliminary data.</text>
</comment>
<evidence type="ECO:0000256" key="1">
    <source>
        <dbReference type="SAM" id="MobiDB-lite"/>
    </source>
</evidence>
<gene>
    <name evidence="2" type="ORF">JK358_10280</name>
</gene>
<evidence type="ECO:0000313" key="2">
    <source>
        <dbReference type="EMBL" id="MBL1074783.1"/>
    </source>
</evidence>
<protein>
    <submittedName>
        <fullName evidence="2">Uncharacterized protein</fullName>
    </submittedName>
</protein>
<evidence type="ECO:0000313" key="3">
    <source>
        <dbReference type="Proteomes" id="UP000602198"/>
    </source>
</evidence>
<accession>A0ABS1M6M2</accession>
<sequence>MERPEPGKHAPTGTEPAKPPARDRAHQRWHIDRIDTEPLTATQHDHAVTLLADLLTAWIHRHHTDNGERNAA</sequence>
<dbReference type="EMBL" id="JAERRJ010000003">
    <property type="protein sequence ID" value="MBL1074783.1"/>
    <property type="molecule type" value="Genomic_DNA"/>
</dbReference>
<proteinExistence type="predicted"/>